<evidence type="ECO:0000256" key="4">
    <source>
        <dbReference type="SAM" id="Phobius"/>
    </source>
</evidence>
<dbReference type="PANTHER" id="PTHR12236:SF79">
    <property type="entry name" value="CUTICULAR PROTEIN 50CB-RELATED"/>
    <property type="match status" value="1"/>
</dbReference>
<evidence type="ECO:0000256" key="3">
    <source>
        <dbReference type="SAM" id="MobiDB-lite"/>
    </source>
</evidence>
<dbReference type="EMBL" id="VVIM01000010">
    <property type="protein sequence ID" value="KAB0792780.1"/>
    <property type="molecule type" value="Genomic_DNA"/>
</dbReference>
<evidence type="ECO:0000256" key="2">
    <source>
        <dbReference type="PROSITE-ProRule" id="PRU00497"/>
    </source>
</evidence>
<dbReference type="PANTHER" id="PTHR12236">
    <property type="entry name" value="STRUCTURAL CONTITUENT OF CUTICLE"/>
    <property type="match status" value="1"/>
</dbReference>
<protein>
    <submittedName>
        <fullName evidence="5">Uncharacterized protein</fullName>
    </submittedName>
</protein>
<evidence type="ECO:0000313" key="5">
    <source>
        <dbReference type="EMBL" id="KAB0792780.1"/>
    </source>
</evidence>
<sequence length="364" mass="41281">MNSAEDPGLYVPFGSWLTTTISVGFSVLFLAGLSFALEETERSIYLQPRHFNPHPYEVSGYETNGNRGPVLFPTTPPDPDDPSGNSNNLPIDDSPYTAVVRKHQREQAERFLDENKKAYAFSYKVQDRFSGDDFSHSQKQDSKSTNGEYRVKLPDGRIQIVSYIADKNGYKADVKYAENENSNPTAYSSEQQIRPIQIVPNEIKRKPDQYDYLYEDDYGADISLQPKFAIYKDTTHVPIYHLTAAASPVVVSPTPTVPVTRKYENQLQINPYLILNTNNAPSISGGKLFENIHDPSKVIQIDENNFNNGKVGKFIDSTLAPYTIEHSKGFQKTILSTLSPQQDYGADHHFGYPRKQQHQYFYKK</sequence>
<keyword evidence="4" id="KW-1133">Transmembrane helix</keyword>
<feature type="region of interest" description="Disordered" evidence="3">
    <location>
        <begin position="73"/>
        <end position="94"/>
    </location>
</feature>
<dbReference type="Pfam" id="PF00379">
    <property type="entry name" value="Chitin_bind_4"/>
    <property type="match status" value="1"/>
</dbReference>
<name>A0A5N4A629_PHOPY</name>
<dbReference type="InterPro" id="IPR051217">
    <property type="entry name" value="Insect_Cuticle_Struc_Prot"/>
</dbReference>
<keyword evidence="6" id="KW-1185">Reference proteome</keyword>
<dbReference type="AlphaFoldDB" id="A0A5N4A629"/>
<organism evidence="5 6">
    <name type="scientific">Photinus pyralis</name>
    <name type="common">Common eastern firefly</name>
    <name type="synonym">Lampyris pyralis</name>
    <dbReference type="NCBI Taxonomy" id="7054"/>
    <lineage>
        <taxon>Eukaryota</taxon>
        <taxon>Metazoa</taxon>
        <taxon>Ecdysozoa</taxon>
        <taxon>Arthropoda</taxon>
        <taxon>Hexapoda</taxon>
        <taxon>Insecta</taxon>
        <taxon>Pterygota</taxon>
        <taxon>Neoptera</taxon>
        <taxon>Endopterygota</taxon>
        <taxon>Coleoptera</taxon>
        <taxon>Polyphaga</taxon>
        <taxon>Elateriformia</taxon>
        <taxon>Elateroidea</taxon>
        <taxon>Lampyridae</taxon>
        <taxon>Lampyrinae</taxon>
        <taxon>Photinus</taxon>
    </lineage>
</organism>
<accession>A0A5N4A629</accession>
<dbReference type="PROSITE" id="PS51155">
    <property type="entry name" value="CHIT_BIND_RR_2"/>
    <property type="match status" value="1"/>
</dbReference>
<reference evidence="5 6" key="1">
    <citation type="journal article" date="2018" name="Elife">
        <title>Firefly genomes illuminate parallel origins of bioluminescence in beetles.</title>
        <authorList>
            <person name="Fallon T.R."/>
            <person name="Lower S.E."/>
            <person name="Chang C.H."/>
            <person name="Bessho-Uehara M."/>
            <person name="Martin G.J."/>
            <person name="Bewick A.J."/>
            <person name="Behringer M."/>
            <person name="Debat H.J."/>
            <person name="Wong I."/>
            <person name="Day J.C."/>
            <person name="Suvorov A."/>
            <person name="Silva C.J."/>
            <person name="Stanger-Hall K.F."/>
            <person name="Hall D.W."/>
            <person name="Schmitz R.J."/>
            <person name="Nelson D.R."/>
            <person name="Lewis S.M."/>
            <person name="Shigenobu S."/>
            <person name="Bybee S.M."/>
            <person name="Larracuente A.M."/>
            <person name="Oba Y."/>
            <person name="Weng J.K."/>
        </authorList>
    </citation>
    <scope>NUCLEOTIDE SEQUENCE [LARGE SCALE GENOMIC DNA]</scope>
    <source>
        <strain evidence="5">1611_PpyrPB1</strain>
        <tissue evidence="5">Whole body</tissue>
    </source>
</reference>
<gene>
    <name evidence="5" type="ORF">PPYR_14739</name>
</gene>
<evidence type="ECO:0000313" key="6">
    <source>
        <dbReference type="Proteomes" id="UP000327044"/>
    </source>
</evidence>
<comment type="caution">
    <text evidence="5">The sequence shown here is derived from an EMBL/GenBank/DDBJ whole genome shotgun (WGS) entry which is preliminary data.</text>
</comment>
<proteinExistence type="predicted"/>
<dbReference type="GO" id="GO:0031012">
    <property type="term" value="C:extracellular matrix"/>
    <property type="evidence" value="ECO:0007669"/>
    <property type="project" value="TreeGrafter"/>
</dbReference>
<evidence type="ECO:0000256" key="1">
    <source>
        <dbReference type="ARBA" id="ARBA00022460"/>
    </source>
</evidence>
<keyword evidence="4" id="KW-0472">Membrane</keyword>
<keyword evidence="1 2" id="KW-0193">Cuticle</keyword>
<dbReference type="InParanoid" id="A0A5N4A629"/>
<keyword evidence="4" id="KW-0812">Transmembrane</keyword>
<dbReference type="GO" id="GO:0005615">
    <property type="term" value="C:extracellular space"/>
    <property type="evidence" value="ECO:0007669"/>
    <property type="project" value="TreeGrafter"/>
</dbReference>
<dbReference type="PROSITE" id="PS00233">
    <property type="entry name" value="CHIT_BIND_RR_1"/>
    <property type="match status" value="1"/>
</dbReference>
<dbReference type="InterPro" id="IPR000618">
    <property type="entry name" value="Insect_cuticle"/>
</dbReference>
<feature type="transmembrane region" description="Helical" evidence="4">
    <location>
        <begin position="16"/>
        <end position="37"/>
    </location>
</feature>
<dbReference type="GO" id="GO:0042302">
    <property type="term" value="F:structural constituent of cuticle"/>
    <property type="evidence" value="ECO:0007669"/>
    <property type="project" value="UniProtKB-UniRule"/>
</dbReference>
<dbReference type="Proteomes" id="UP000327044">
    <property type="component" value="Unassembled WGS sequence"/>
</dbReference>
<dbReference type="InterPro" id="IPR031311">
    <property type="entry name" value="CHIT_BIND_RR_consensus"/>
</dbReference>